<proteinExistence type="predicted"/>
<comment type="caution">
    <text evidence="1">The sequence shown here is derived from an EMBL/GenBank/DDBJ whole genome shotgun (WGS) entry which is preliminary data.</text>
</comment>
<dbReference type="InterPro" id="IPR025127">
    <property type="entry name" value="DUF4054"/>
</dbReference>
<reference evidence="2" key="1">
    <citation type="journal article" date="2019" name="Int. J. Syst. Evol. Microbiol.">
        <title>The Global Catalogue of Microorganisms (GCM) 10K type strain sequencing project: providing services to taxonomists for standard genome sequencing and annotation.</title>
        <authorList>
            <consortium name="The Broad Institute Genomics Platform"/>
            <consortium name="The Broad Institute Genome Sequencing Center for Infectious Disease"/>
            <person name="Wu L."/>
            <person name="Ma J."/>
        </authorList>
    </citation>
    <scope>NUCLEOTIDE SEQUENCE [LARGE SCALE GENOMIC DNA]</scope>
    <source>
        <strain evidence="2">CCUG 52537</strain>
    </source>
</reference>
<sequence>MAHTLPTPANLKTRYPEFTAVADATVQYWLTDAERFVDASWREADYAPALMAVAADSMAKGGLLPGEAGLALTGVSSFKSGTFSANISDAAQTQAAEGGWSATKYGREFKMLMRRNFGGPRLVQAPCL</sequence>
<keyword evidence="2" id="KW-1185">Reference proteome</keyword>
<gene>
    <name evidence="1" type="ORF">ACFQ00_07665</name>
</gene>
<dbReference type="EMBL" id="JBHTIK010000004">
    <property type="protein sequence ID" value="MFD0848195.1"/>
    <property type="molecule type" value="Genomic_DNA"/>
</dbReference>
<name>A0ABW3C1K9_SPHXN</name>
<protein>
    <submittedName>
        <fullName evidence="1">DUF4054 domain-containing protein</fullName>
    </submittedName>
</protein>
<accession>A0ABW3C1K9</accession>
<evidence type="ECO:0000313" key="1">
    <source>
        <dbReference type="EMBL" id="MFD0848195.1"/>
    </source>
</evidence>
<dbReference type="Pfam" id="PF13262">
    <property type="entry name" value="DUF4054"/>
    <property type="match status" value="1"/>
</dbReference>
<organism evidence="1 2">
    <name type="scientific">Sphingosinicella xenopeptidilytica</name>
    <dbReference type="NCBI Taxonomy" id="364098"/>
    <lineage>
        <taxon>Bacteria</taxon>
        <taxon>Pseudomonadati</taxon>
        <taxon>Pseudomonadota</taxon>
        <taxon>Alphaproteobacteria</taxon>
        <taxon>Sphingomonadales</taxon>
        <taxon>Sphingosinicellaceae</taxon>
        <taxon>Sphingosinicella</taxon>
    </lineage>
</organism>
<dbReference type="Proteomes" id="UP001597124">
    <property type="component" value="Unassembled WGS sequence"/>
</dbReference>
<dbReference type="RefSeq" id="WP_381488542.1">
    <property type="nucleotide sequence ID" value="NZ_JBHTIK010000004.1"/>
</dbReference>
<evidence type="ECO:0000313" key="2">
    <source>
        <dbReference type="Proteomes" id="UP001597124"/>
    </source>
</evidence>